<evidence type="ECO:0000313" key="2">
    <source>
        <dbReference type="EMBL" id="ADE56103.1"/>
    </source>
</evidence>
<dbReference type="HOGENOM" id="CLU_2034114_0_0_0"/>
<dbReference type="Proteomes" id="UP000000925">
    <property type="component" value="Chromosome"/>
</dbReference>
<gene>
    <name evidence="2" type="ordered locus">Caka_3090</name>
</gene>
<proteinExistence type="predicted"/>
<reference evidence="2 3" key="1">
    <citation type="journal article" date="2010" name="Stand. Genomic Sci.">
        <title>Complete genome sequence of Coraliomargarita akajimensis type strain (04OKA010-24).</title>
        <authorList>
            <person name="Mavromatis K."/>
            <person name="Abt B."/>
            <person name="Brambilla E."/>
            <person name="Lapidus A."/>
            <person name="Copeland A."/>
            <person name="Deshpande S."/>
            <person name="Nolan M."/>
            <person name="Lucas S."/>
            <person name="Tice H."/>
            <person name="Cheng J.F."/>
            <person name="Han C."/>
            <person name="Detter J.C."/>
            <person name="Woyke T."/>
            <person name="Goodwin L."/>
            <person name="Pitluck S."/>
            <person name="Held B."/>
            <person name="Brettin T."/>
            <person name="Tapia R."/>
            <person name="Ivanova N."/>
            <person name="Mikhailova N."/>
            <person name="Pati A."/>
            <person name="Liolios K."/>
            <person name="Chen A."/>
            <person name="Palaniappan K."/>
            <person name="Land M."/>
            <person name="Hauser L."/>
            <person name="Chang Y.J."/>
            <person name="Jeffries C.D."/>
            <person name="Rohde M."/>
            <person name="Goker M."/>
            <person name="Bristow J."/>
            <person name="Eisen J.A."/>
            <person name="Markowitz V."/>
            <person name="Hugenholtz P."/>
            <person name="Klenk H.P."/>
            <person name="Kyrpides N.C."/>
        </authorList>
    </citation>
    <scope>NUCLEOTIDE SEQUENCE [LARGE SCALE GENOMIC DNA]</scope>
    <source>
        <strain evidence="3">DSM 45221 / IAM 15411 / JCM 23193 / KCTC 12865</strain>
    </source>
</reference>
<keyword evidence="3" id="KW-1185">Reference proteome</keyword>
<protein>
    <submittedName>
        <fullName evidence="2">Uncharacterized protein</fullName>
    </submittedName>
</protein>
<dbReference type="AlphaFoldDB" id="D5EI63"/>
<dbReference type="KEGG" id="caa:Caka_3090"/>
<keyword evidence="1" id="KW-0472">Membrane</keyword>
<evidence type="ECO:0000256" key="1">
    <source>
        <dbReference type="SAM" id="Phobius"/>
    </source>
</evidence>
<evidence type="ECO:0000313" key="3">
    <source>
        <dbReference type="Proteomes" id="UP000000925"/>
    </source>
</evidence>
<keyword evidence="1" id="KW-0812">Transmembrane</keyword>
<feature type="transmembrane region" description="Helical" evidence="1">
    <location>
        <begin position="90"/>
        <end position="114"/>
    </location>
</feature>
<feature type="transmembrane region" description="Helical" evidence="1">
    <location>
        <begin position="53"/>
        <end position="78"/>
    </location>
</feature>
<organism evidence="2 3">
    <name type="scientific">Coraliomargarita akajimensis (strain DSM 45221 / IAM 15411 / JCM 23193 / KCTC 12865 / 04OKA010-24)</name>
    <dbReference type="NCBI Taxonomy" id="583355"/>
    <lineage>
        <taxon>Bacteria</taxon>
        <taxon>Pseudomonadati</taxon>
        <taxon>Verrucomicrobiota</taxon>
        <taxon>Opitutia</taxon>
        <taxon>Puniceicoccales</taxon>
        <taxon>Coraliomargaritaceae</taxon>
        <taxon>Coraliomargarita</taxon>
    </lineage>
</organism>
<sequence length="121" mass="13363">MSHLCPNCGRPYTGLDLEGKPLKCKQCWEDIKNGIPIPPPLNKKTVPKKVHVFCAWQFLPLIIGGVLGLILAAIAYAINVKLYESDLKRAHVWLLVVVNGLASIALWLIAGWLIGTILQKL</sequence>
<accession>D5EI63</accession>
<name>D5EI63_CORAD</name>
<keyword evidence="1" id="KW-1133">Transmembrane helix</keyword>
<dbReference type="EMBL" id="CP001998">
    <property type="protein sequence ID" value="ADE56103.1"/>
    <property type="molecule type" value="Genomic_DNA"/>
</dbReference>
<dbReference type="STRING" id="583355.Caka_3090"/>